<dbReference type="AlphaFoldDB" id="A0A4C1ZBE0"/>
<name>A0A4C1ZBE0_EUMVA</name>
<dbReference type="Proteomes" id="UP000299102">
    <property type="component" value="Unassembled WGS sequence"/>
</dbReference>
<evidence type="ECO:0000313" key="2">
    <source>
        <dbReference type="Proteomes" id="UP000299102"/>
    </source>
</evidence>
<protein>
    <submittedName>
        <fullName evidence="1">Uncharacterized protein</fullName>
    </submittedName>
</protein>
<keyword evidence="2" id="KW-1185">Reference proteome</keyword>
<organism evidence="1 2">
    <name type="scientific">Eumeta variegata</name>
    <name type="common">Bagworm moth</name>
    <name type="synonym">Eumeta japonica</name>
    <dbReference type="NCBI Taxonomy" id="151549"/>
    <lineage>
        <taxon>Eukaryota</taxon>
        <taxon>Metazoa</taxon>
        <taxon>Ecdysozoa</taxon>
        <taxon>Arthropoda</taxon>
        <taxon>Hexapoda</taxon>
        <taxon>Insecta</taxon>
        <taxon>Pterygota</taxon>
        <taxon>Neoptera</taxon>
        <taxon>Endopterygota</taxon>
        <taxon>Lepidoptera</taxon>
        <taxon>Glossata</taxon>
        <taxon>Ditrysia</taxon>
        <taxon>Tineoidea</taxon>
        <taxon>Psychidae</taxon>
        <taxon>Oiketicinae</taxon>
        <taxon>Eumeta</taxon>
    </lineage>
</organism>
<sequence length="102" mass="11974">MLWSTRQHHENGPVRPARYQTMTEYRRDVRRLLFCIRNWPHTQQYLKARAELLEQPDSNERPVGPQGHRPAGIAAVHSALDRRGAKNTEKLSPFSFTFELLH</sequence>
<comment type="caution">
    <text evidence="1">The sequence shown here is derived from an EMBL/GenBank/DDBJ whole genome shotgun (WGS) entry which is preliminary data.</text>
</comment>
<evidence type="ECO:0000313" key="1">
    <source>
        <dbReference type="EMBL" id="GBP85886.1"/>
    </source>
</evidence>
<proteinExistence type="predicted"/>
<dbReference type="EMBL" id="BGZK01001765">
    <property type="protein sequence ID" value="GBP85886.1"/>
    <property type="molecule type" value="Genomic_DNA"/>
</dbReference>
<accession>A0A4C1ZBE0</accession>
<gene>
    <name evidence="1" type="ORF">EVAR_62030_1</name>
</gene>
<reference evidence="1 2" key="1">
    <citation type="journal article" date="2019" name="Commun. Biol.">
        <title>The bagworm genome reveals a unique fibroin gene that provides high tensile strength.</title>
        <authorList>
            <person name="Kono N."/>
            <person name="Nakamura H."/>
            <person name="Ohtoshi R."/>
            <person name="Tomita M."/>
            <person name="Numata K."/>
            <person name="Arakawa K."/>
        </authorList>
    </citation>
    <scope>NUCLEOTIDE SEQUENCE [LARGE SCALE GENOMIC DNA]</scope>
</reference>